<protein>
    <submittedName>
        <fullName evidence="1">Uncharacterized protein</fullName>
    </submittedName>
</protein>
<evidence type="ECO:0000313" key="1">
    <source>
        <dbReference type="EMBL" id="KKK80096.1"/>
    </source>
</evidence>
<organism evidence="1">
    <name type="scientific">marine sediment metagenome</name>
    <dbReference type="NCBI Taxonomy" id="412755"/>
    <lineage>
        <taxon>unclassified sequences</taxon>
        <taxon>metagenomes</taxon>
        <taxon>ecological metagenomes</taxon>
    </lineage>
</organism>
<name>A0A0F9B6D6_9ZZZZ</name>
<comment type="caution">
    <text evidence="1">The sequence shown here is derived from an EMBL/GenBank/DDBJ whole genome shotgun (WGS) entry which is preliminary data.</text>
</comment>
<accession>A0A0F9B6D6</accession>
<dbReference type="AlphaFoldDB" id="A0A0F9B6D6"/>
<gene>
    <name evidence="1" type="ORF">LCGC14_2826880</name>
</gene>
<sequence length="30" mass="3269">MEVGEGFVAVPADQHEAMVKIIVKARQLMA</sequence>
<feature type="non-terminal residue" evidence="1">
    <location>
        <position position="30"/>
    </location>
</feature>
<reference evidence="1" key="1">
    <citation type="journal article" date="2015" name="Nature">
        <title>Complex archaea that bridge the gap between prokaryotes and eukaryotes.</title>
        <authorList>
            <person name="Spang A."/>
            <person name="Saw J.H."/>
            <person name="Jorgensen S.L."/>
            <person name="Zaremba-Niedzwiedzka K."/>
            <person name="Martijn J."/>
            <person name="Lind A.E."/>
            <person name="van Eijk R."/>
            <person name="Schleper C."/>
            <person name="Guy L."/>
            <person name="Ettema T.J."/>
        </authorList>
    </citation>
    <scope>NUCLEOTIDE SEQUENCE</scope>
</reference>
<proteinExistence type="predicted"/>
<dbReference type="EMBL" id="LAZR01053735">
    <property type="protein sequence ID" value="KKK80096.1"/>
    <property type="molecule type" value="Genomic_DNA"/>
</dbReference>